<evidence type="ECO:0000313" key="9">
    <source>
        <dbReference type="EMBL" id="KAJ5195298.1"/>
    </source>
</evidence>
<protein>
    <recommendedName>
        <fullName evidence="3">tryptophan synthase</fullName>
        <ecNumber evidence="3">4.2.1.20</ecNumber>
    </recommendedName>
</protein>
<dbReference type="GO" id="GO:0005829">
    <property type="term" value="C:cytosol"/>
    <property type="evidence" value="ECO:0007669"/>
    <property type="project" value="TreeGrafter"/>
</dbReference>
<evidence type="ECO:0000256" key="4">
    <source>
        <dbReference type="ARBA" id="ARBA00022605"/>
    </source>
</evidence>
<dbReference type="EC" id="4.2.1.20" evidence="3"/>
<dbReference type="PANTHER" id="PTHR43406:SF1">
    <property type="entry name" value="TRYPTOPHAN SYNTHASE ALPHA CHAIN, CHLOROPLASTIC"/>
    <property type="match status" value="1"/>
</dbReference>
<keyword evidence="4" id="KW-0028">Amino-acid biosynthesis</keyword>
<dbReference type="SUPFAM" id="SSF51366">
    <property type="entry name" value="Ribulose-phoshate binding barrel"/>
    <property type="match status" value="1"/>
</dbReference>
<comment type="caution">
    <text evidence="9">The sequence shown here is derived from an EMBL/GenBank/DDBJ whole genome shotgun (WGS) entry which is preliminary data.</text>
</comment>
<evidence type="ECO:0000256" key="3">
    <source>
        <dbReference type="ARBA" id="ARBA00012043"/>
    </source>
</evidence>
<keyword evidence="6" id="KW-0057">Aromatic amino acid biosynthesis</keyword>
<name>A0A9W9JE08_9EURO</name>
<comment type="subunit">
    <text evidence="2">Tetramer of two alpha and two beta chains.</text>
</comment>
<comment type="pathway">
    <text evidence="1">Amino-acid biosynthesis; L-tryptophan biosynthesis; L-tryptophan from chorismate: step 5/5.</text>
</comment>
<proteinExistence type="predicted"/>
<dbReference type="Proteomes" id="UP001150904">
    <property type="component" value="Unassembled WGS sequence"/>
</dbReference>
<dbReference type="InterPro" id="IPR013785">
    <property type="entry name" value="Aldolase_TIM"/>
</dbReference>
<evidence type="ECO:0000256" key="2">
    <source>
        <dbReference type="ARBA" id="ARBA00011270"/>
    </source>
</evidence>
<reference evidence="9" key="1">
    <citation type="submission" date="2022-12" db="EMBL/GenBank/DDBJ databases">
        <authorList>
            <person name="Petersen C."/>
        </authorList>
    </citation>
    <scope>NUCLEOTIDE SEQUENCE</scope>
    <source>
        <strain evidence="9">IBT 15544</strain>
    </source>
</reference>
<sequence>MKLLNLIKAAKISQDIMNDMESVTKKSVEKAKNAQAQAEAVDGTENSQTLTELVLEIEGVTKRIVKKSKKSKKSKKARDRAQLVEELQSTYRKAKIDGRTMIISYLPAGFPNLDMSHKIMLEMQAAGIDIIQLGVPFADSALDDRVIRAINVYAMKQRIPFDFDAVAAIVGQARGKGLTIPVLVRVHSIMVRQYGVKRIVSDCIHRKARINGIICPDATWEQVKHLSKLCRRKGLAYVPHISGEQPDSTVKKLCKLSNGLVYIASGPWVAGRKQDVDSELFKLLSQVEGIATFDGVRLLEIGKVDFRGCLEMDGLAEGLVLGFPILRATIYAIRDAVVDYHLSFGPTNLRITDEELKKFAKSPFAPFRLKKLREFIEEFMKTQRRTASKRNPFQLAGLYVLLQSPDVIGTISIWASG</sequence>
<organism evidence="9 10">
    <name type="scientific">Penicillium cinerascens</name>
    <dbReference type="NCBI Taxonomy" id="70096"/>
    <lineage>
        <taxon>Eukaryota</taxon>
        <taxon>Fungi</taxon>
        <taxon>Dikarya</taxon>
        <taxon>Ascomycota</taxon>
        <taxon>Pezizomycotina</taxon>
        <taxon>Eurotiomycetes</taxon>
        <taxon>Eurotiomycetidae</taxon>
        <taxon>Eurotiales</taxon>
        <taxon>Aspergillaceae</taxon>
        <taxon>Penicillium</taxon>
    </lineage>
</organism>
<keyword evidence="7" id="KW-0456">Lyase</keyword>
<dbReference type="RefSeq" id="XP_058305786.1">
    <property type="nucleotide sequence ID" value="XM_058455798.1"/>
</dbReference>
<evidence type="ECO:0000313" key="10">
    <source>
        <dbReference type="Proteomes" id="UP001150904"/>
    </source>
</evidence>
<evidence type="ECO:0000256" key="5">
    <source>
        <dbReference type="ARBA" id="ARBA00022822"/>
    </source>
</evidence>
<dbReference type="EMBL" id="JAPQKR010000015">
    <property type="protein sequence ID" value="KAJ5195298.1"/>
    <property type="molecule type" value="Genomic_DNA"/>
</dbReference>
<comment type="catalytic activity">
    <reaction evidence="8">
        <text>(1S,2R)-1-C-(indol-3-yl)glycerol 3-phosphate + L-serine = D-glyceraldehyde 3-phosphate + L-tryptophan + H2O</text>
        <dbReference type="Rhea" id="RHEA:10532"/>
        <dbReference type="ChEBI" id="CHEBI:15377"/>
        <dbReference type="ChEBI" id="CHEBI:33384"/>
        <dbReference type="ChEBI" id="CHEBI:57912"/>
        <dbReference type="ChEBI" id="CHEBI:58866"/>
        <dbReference type="ChEBI" id="CHEBI:59776"/>
        <dbReference type="EC" id="4.2.1.20"/>
    </reaction>
</comment>
<dbReference type="OrthoDB" id="10050244at2759"/>
<dbReference type="GeneID" id="83183099"/>
<dbReference type="InterPro" id="IPR002028">
    <property type="entry name" value="Trp_synthase_suA"/>
</dbReference>
<gene>
    <name evidence="9" type="ORF">N7498_008736</name>
</gene>
<dbReference type="Pfam" id="PF00290">
    <property type="entry name" value="Trp_syntA"/>
    <property type="match status" value="1"/>
</dbReference>
<keyword evidence="5" id="KW-0822">Tryptophan biosynthesis</keyword>
<dbReference type="InterPro" id="IPR011060">
    <property type="entry name" value="RibuloseP-bd_barrel"/>
</dbReference>
<reference evidence="9" key="2">
    <citation type="journal article" date="2023" name="IMA Fungus">
        <title>Comparative genomic study of the Penicillium genus elucidates a diverse pangenome and 15 lateral gene transfer events.</title>
        <authorList>
            <person name="Petersen C."/>
            <person name="Sorensen T."/>
            <person name="Nielsen M.R."/>
            <person name="Sondergaard T.E."/>
            <person name="Sorensen J.L."/>
            <person name="Fitzpatrick D.A."/>
            <person name="Frisvad J.C."/>
            <person name="Nielsen K.L."/>
        </authorList>
    </citation>
    <scope>NUCLEOTIDE SEQUENCE</scope>
    <source>
        <strain evidence="9">IBT 15544</strain>
    </source>
</reference>
<evidence type="ECO:0000256" key="1">
    <source>
        <dbReference type="ARBA" id="ARBA00004733"/>
    </source>
</evidence>
<dbReference type="GO" id="GO:0004834">
    <property type="term" value="F:tryptophan synthase activity"/>
    <property type="evidence" value="ECO:0007669"/>
    <property type="project" value="UniProtKB-EC"/>
</dbReference>
<dbReference type="PANTHER" id="PTHR43406">
    <property type="entry name" value="TRYPTOPHAN SYNTHASE, ALPHA CHAIN"/>
    <property type="match status" value="1"/>
</dbReference>
<evidence type="ECO:0000256" key="8">
    <source>
        <dbReference type="ARBA" id="ARBA00049047"/>
    </source>
</evidence>
<keyword evidence="10" id="KW-1185">Reference proteome</keyword>
<evidence type="ECO:0000256" key="7">
    <source>
        <dbReference type="ARBA" id="ARBA00023239"/>
    </source>
</evidence>
<dbReference type="AlphaFoldDB" id="A0A9W9JE08"/>
<dbReference type="Gene3D" id="3.20.20.70">
    <property type="entry name" value="Aldolase class I"/>
    <property type="match status" value="1"/>
</dbReference>
<accession>A0A9W9JE08</accession>
<evidence type="ECO:0000256" key="6">
    <source>
        <dbReference type="ARBA" id="ARBA00023141"/>
    </source>
</evidence>